<evidence type="ECO:0000256" key="4">
    <source>
        <dbReference type="ARBA" id="ARBA00022821"/>
    </source>
</evidence>
<dbReference type="RefSeq" id="WP_157849113.1">
    <property type="nucleotide sequence ID" value="NZ_CP048261.1"/>
</dbReference>
<gene>
    <name evidence="6" type="ORF">SRIM_040385</name>
</gene>
<name>A0A8A1UY53_STRR1</name>
<reference evidence="6" key="3">
    <citation type="journal article" date="2021" name="bioRxiv">
        <title>Bilateral symmetry of linear streptomycete chromosomes.</title>
        <authorList>
            <person name="Algora-Gallardo L."/>
            <person name="Schniete J.K."/>
            <person name="Mark D.R."/>
            <person name="Hunter I.S."/>
            <person name="Herron P.R."/>
        </authorList>
    </citation>
    <scope>NUCLEOTIDE SEQUENCE</scope>
    <source>
        <strain evidence="6">ATCC 10970</strain>
    </source>
</reference>
<evidence type="ECO:0000313" key="6">
    <source>
        <dbReference type="EMBL" id="QST85543.1"/>
    </source>
</evidence>
<protein>
    <recommendedName>
        <fullName evidence="8">rRNA N-glycosylase</fullName>
    </recommendedName>
</protein>
<dbReference type="InterPro" id="IPR016138">
    <property type="entry name" value="Ribosome_inactivat_prot_sub1"/>
</dbReference>
<evidence type="ECO:0000256" key="2">
    <source>
        <dbReference type="ARBA" id="ARBA00022656"/>
    </source>
</evidence>
<accession>A0A8A1UY53</accession>
<dbReference type="GO" id="GO:0017148">
    <property type="term" value="P:negative regulation of translation"/>
    <property type="evidence" value="ECO:0007669"/>
    <property type="project" value="UniProtKB-KW"/>
</dbReference>
<dbReference type="GO" id="GO:0090729">
    <property type="term" value="F:toxin activity"/>
    <property type="evidence" value="ECO:0007669"/>
    <property type="project" value="UniProtKB-KW"/>
</dbReference>
<dbReference type="Gene3D" id="3.40.420.10">
    <property type="entry name" value="Ricin (A subunit), domain 1"/>
    <property type="match status" value="1"/>
</dbReference>
<keyword evidence="5" id="KW-0652">Protein synthesis inhibitor</keyword>
<dbReference type="EMBL" id="CP048261">
    <property type="protein sequence ID" value="QST85543.1"/>
    <property type="molecule type" value="Genomic_DNA"/>
</dbReference>
<dbReference type="Proteomes" id="UP000011074">
    <property type="component" value="Chromosome"/>
</dbReference>
<organism evidence="6 7">
    <name type="scientific">Streptomyces rimosus subsp. rimosus (strain ATCC 10970 / DSM 40260 / JCM 4667 / NRRL 2234)</name>
    <dbReference type="NCBI Taxonomy" id="1265868"/>
    <lineage>
        <taxon>Bacteria</taxon>
        <taxon>Bacillati</taxon>
        <taxon>Actinomycetota</taxon>
        <taxon>Actinomycetes</taxon>
        <taxon>Kitasatosporales</taxon>
        <taxon>Streptomycetaceae</taxon>
        <taxon>Streptomyces</taxon>
    </lineage>
</organism>
<comment type="catalytic activity">
    <reaction evidence="1">
        <text>Endohydrolysis of the N-glycosidic bond at one specific adenosine on the 28S rRNA.</text>
        <dbReference type="EC" id="3.2.2.22"/>
    </reaction>
</comment>
<proteinExistence type="predicted"/>
<dbReference type="InterPro" id="IPR001574">
    <property type="entry name" value="Ribosome_inactivat_prot"/>
</dbReference>
<dbReference type="PRINTS" id="PR00396">
    <property type="entry name" value="SHIGARICIN"/>
</dbReference>
<evidence type="ECO:0008006" key="8">
    <source>
        <dbReference type="Google" id="ProtNLM"/>
    </source>
</evidence>
<evidence type="ECO:0000256" key="1">
    <source>
        <dbReference type="ARBA" id="ARBA00000237"/>
    </source>
</evidence>
<keyword evidence="2" id="KW-0800">Toxin</keyword>
<dbReference type="InterPro" id="IPR017989">
    <property type="entry name" value="Ribosome_inactivat_1/2"/>
</dbReference>
<dbReference type="PROSITE" id="PS00275">
    <property type="entry name" value="SHIGA_RICIN"/>
    <property type="match status" value="1"/>
</dbReference>
<reference evidence="6" key="1">
    <citation type="submission" date="2012-12" db="EMBL/GenBank/DDBJ databases">
        <authorList>
            <person name="Pethick F.E."/>
            <person name="MacFadyen A.C."/>
            <person name="Tang Z."/>
            <person name="Sangal V."/>
            <person name="Tze-Tze L."/>
            <person name="Chu J."/>
            <person name="Guo M."/>
            <person name="Kirby R."/>
            <person name="Hoskisson P.A."/>
            <person name="Herron P.R."/>
            <person name="Hunter I.S."/>
        </authorList>
    </citation>
    <scope>NUCLEOTIDE SEQUENCE</scope>
    <source>
        <strain evidence="6">ATCC 10970</strain>
    </source>
</reference>
<evidence type="ECO:0000313" key="7">
    <source>
        <dbReference type="Proteomes" id="UP000011074"/>
    </source>
</evidence>
<evidence type="ECO:0000256" key="3">
    <source>
        <dbReference type="ARBA" id="ARBA00022801"/>
    </source>
</evidence>
<keyword evidence="4" id="KW-0611">Plant defense</keyword>
<dbReference type="AlphaFoldDB" id="A0A8A1UY53"/>
<dbReference type="InterPro" id="IPR036041">
    <property type="entry name" value="Ribosome-inact_prot_sf"/>
</dbReference>
<sequence>MNTNATPARADTGNSAWTVYSWDVTELEGATSTVEGAGNYRNLIASLRYWVGHRIEGADARLQETERVANHFIEVQVLTGNPSQHHLSLYFRTNDLYLVGFAANSQRWQFGSGGRDQTALARAYRDHYHEAGGFNDLGYDENYNTLDPDGERGDMTYRPWALHNQLMSFRGITRQNANSYRVRLAYLAQTTAEAARFQWIENRIYGTLRSGVSDEDDSGYRYDFVGSFGMALENRWADLSRLIYRFRRGATVAPVVVDRREYRTPDAIIRGDIGLPRIGTFLAASSQRNA</sequence>
<dbReference type="InterPro" id="IPR017988">
    <property type="entry name" value="Ribosome_inactivat_prot_CS"/>
</dbReference>
<dbReference type="GO" id="GO:0030598">
    <property type="term" value="F:rRNA N-glycosylase activity"/>
    <property type="evidence" value="ECO:0007669"/>
    <property type="project" value="UniProtKB-EC"/>
</dbReference>
<reference evidence="6" key="2">
    <citation type="submission" date="2020-01" db="EMBL/GenBank/DDBJ databases">
        <authorList>
            <person name="Algora L."/>
            <person name="Schniete J.K."/>
            <person name="MacFadyen A."/>
            <person name="Hoskisson P.A."/>
            <person name="Hunter I.S."/>
            <person name="Herron P.R."/>
        </authorList>
    </citation>
    <scope>NUCLEOTIDE SEQUENCE</scope>
    <source>
        <strain evidence="6">ATCC 10970</strain>
    </source>
</reference>
<dbReference type="SUPFAM" id="SSF56371">
    <property type="entry name" value="Ribosome inactivating proteins (RIP)"/>
    <property type="match status" value="1"/>
</dbReference>
<evidence type="ECO:0000256" key="5">
    <source>
        <dbReference type="ARBA" id="ARBA00023193"/>
    </source>
</evidence>
<dbReference type="Pfam" id="PF00161">
    <property type="entry name" value="RIP"/>
    <property type="match status" value="1"/>
</dbReference>
<dbReference type="GeneID" id="66860383"/>
<keyword evidence="3" id="KW-0378">Hydrolase</keyword>